<gene>
    <name evidence="1" type="ORF">FHR84_000663</name>
</gene>
<dbReference type="AlphaFoldDB" id="A0A852YUV5"/>
<proteinExistence type="predicted"/>
<evidence type="ECO:0000313" key="1">
    <source>
        <dbReference type="EMBL" id="NYH77349.1"/>
    </source>
</evidence>
<reference evidence="1 2" key="1">
    <citation type="submission" date="2020-07" db="EMBL/GenBank/DDBJ databases">
        <title>Genomic Encyclopedia of Type Strains, Phase III (KMG-III): the genomes of soil and plant-associated and newly described type strains.</title>
        <authorList>
            <person name="Whitman W."/>
        </authorList>
    </citation>
    <scope>NUCLEOTIDE SEQUENCE [LARGE SCALE GENOMIC DNA]</scope>
    <source>
        <strain evidence="1 2">CECT 8576</strain>
    </source>
</reference>
<protein>
    <submittedName>
        <fullName evidence="1">Uncharacterized protein</fullName>
    </submittedName>
</protein>
<organism evidence="1 2">
    <name type="scientific">Actinopolyspora biskrensis</name>
    <dbReference type="NCBI Taxonomy" id="1470178"/>
    <lineage>
        <taxon>Bacteria</taxon>
        <taxon>Bacillati</taxon>
        <taxon>Actinomycetota</taxon>
        <taxon>Actinomycetes</taxon>
        <taxon>Actinopolysporales</taxon>
        <taxon>Actinopolysporaceae</taxon>
        <taxon>Actinopolyspora</taxon>
    </lineage>
</organism>
<dbReference type="EMBL" id="JACBYW010000001">
    <property type="protein sequence ID" value="NYH77349.1"/>
    <property type="molecule type" value="Genomic_DNA"/>
</dbReference>
<dbReference type="RefSeq" id="WP_179533897.1">
    <property type="nucleotide sequence ID" value="NZ_JACBYW010000001.1"/>
</dbReference>
<name>A0A852YUV5_9ACTN</name>
<evidence type="ECO:0000313" key="2">
    <source>
        <dbReference type="Proteomes" id="UP000548304"/>
    </source>
</evidence>
<keyword evidence="2" id="KW-1185">Reference proteome</keyword>
<dbReference type="Proteomes" id="UP000548304">
    <property type="component" value="Unassembled WGS sequence"/>
</dbReference>
<sequence>MAELPHFSKPYLGQVETGTRAAAIDVVAAYERVSGAEMWRKEITHPGLTRIKGAQRLSTLAQSIQSGSPDVFSRLCLASDISRLTQVD</sequence>
<comment type="caution">
    <text evidence="1">The sequence shown here is derived from an EMBL/GenBank/DDBJ whole genome shotgun (WGS) entry which is preliminary data.</text>
</comment>
<accession>A0A852YUV5</accession>